<dbReference type="OrthoDB" id="9805989at2"/>
<keyword evidence="1" id="KW-0812">Transmembrane</keyword>
<protein>
    <submittedName>
        <fullName evidence="2">Membrane spanning protein</fullName>
    </submittedName>
</protein>
<sequence>MGLLNLLKNIASSARDILPIASFLIIFQVFILKTPIDNPKSVCFGLILSTIGLYCFVQGLDIALIPLGKSVGSNLPKLDNTILVVLFAFIMGYGATLAEPALTSLGAQIEEISSGVMTNRMFTHTVSLGAGFGMSIGMMKILYKIPSTYVIIPMIAVVGILGFFAPERITGVAFDAAGVTTGPVTVPLNMALAIGLSTMIGGSDPLIDGFGIIALSCLGTILAVLLLGIIIQF</sequence>
<reference evidence="2 3" key="1">
    <citation type="submission" date="2019-05" db="EMBL/GenBank/DDBJ databases">
        <authorList>
            <consortium name="Pathogen Informatics"/>
        </authorList>
    </citation>
    <scope>NUCLEOTIDE SEQUENCE [LARGE SCALE GENOMIC DNA]</scope>
    <source>
        <strain evidence="2 3">NCTC503</strain>
    </source>
</reference>
<feature type="transmembrane region" description="Helical" evidence="1">
    <location>
        <begin position="44"/>
        <end position="68"/>
    </location>
</feature>
<evidence type="ECO:0000313" key="3">
    <source>
        <dbReference type="Proteomes" id="UP000308489"/>
    </source>
</evidence>
<dbReference type="Pfam" id="PF07556">
    <property type="entry name" value="DUF1538"/>
    <property type="match status" value="1"/>
</dbReference>
<name>A0A4U9QT55_HATHI</name>
<dbReference type="RefSeq" id="WP_138208911.1">
    <property type="nucleotide sequence ID" value="NZ_CBCRUQ010000025.1"/>
</dbReference>
<dbReference type="Proteomes" id="UP000308489">
    <property type="component" value="Chromosome 1"/>
</dbReference>
<feature type="transmembrane region" description="Helical" evidence="1">
    <location>
        <begin position="149"/>
        <end position="165"/>
    </location>
</feature>
<gene>
    <name evidence="2" type="ORF">NCTC503_00051</name>
</gene>
<evidence type="ECO:0000313" key="2">
    <source>
        <dbReference type="EMBL" id="VTQ81695.1"/>
    </source>
</evidence>
<dbReference type="AlphaFoldDB" id="A0A4U9QT55"/>
<dbReference type="KEGG" id="hhw:NCTC503_00051"/>
<evidence type="ECO:0000256" key="1">
    <source>
        <dbReference type="SAM" id="Phobius"/>
    </source>
</evidence>
<feature type="transmembrane region" description="Helical" evidence="1">
    <location>
        <begin position="122"/>
        <end position="143"/>
    </location>
</feature>
<proteinExistence type="predicted"/>
<feature type="transmembrane region" description="Helical" evidence="1">
    <location>
        <begin position="209"/>
        <end position="231"/>
    </location>
</feature>
<feature type="transmembrane region" description="Helical" evidence="1">
    <location>
        <begin position="12"/>
        <end position="32"/>
    </location>
</feature>
<keyword evidence="1" id="KW-0472">Membrane</keyword>
<accession>A0A4U9QT55</accession>
<keyword evidence="1" id="KW-1133">Transmembrane helix</keyword>
<organism evidence="2 3">
    <name type="scientific">Hathewaya histolytica</name>
    <name type="common">Clostridium histolyticum</name>
    <dbReference type="NCBI Taxonomy" id="1498"/>
    <lineage>
        <taxon>Bacteria</taxon>
        <taxon>Bacillati</taxon>
        <taxon>Bacillota</taxon>
        <taxon>Clostridia</taxon>
        <taxon>Eubacteriales</taxon>
        <taxon>Clostridiaceae</taxon>
        <taxon>Hathewaya</taxon>
    </lineage>
</organism>
<dbReference type="EMBL" id="LR590481">
    <property type="protein sequence ID" value="VTQ81695.1"/>
    <property type="molecule type" value="Genomic_DNA"/>
</dbReference>
<feature type="transmembrane region" description="Helical" evidence="1">
    <location>
        <begin position="80"/>
        <end position="102"/>
    </location>
</feature>
<dbReference type="InterPro" id="IPR011435">
    <property type="entry name" value="UmpAB"/>
</dbReference>
<keyword evidence="3" id="KW-1185">Reference proteome</keyword>
<feature type="transmembrane region" description="Helical" evidence="1">
    <location>
        <begin position="172"/>
        <end position="197"/>
    </location>
</feature>